<reference evidence="1" key="2">
    <citation type="submission" date="2025-09" db="UniProtKB">
        <authorList>
            <consortium name="Ensembl"/>
        </authorList>
    </citation>
    <scope>IDENTIFICATION</scope>
</reference>
<name>A0A2K6NJ24_RHIRO</name>
<evidence type="ECO:0000313" key="1">
    <source>
        <dbReference type="Ensembl" id="ENSRROP00000004283.1"/>
    </source>
</evidence>
<organism evidence="1 2">
    <name type="scientific">Rhinopithecus roxellana</name>
    <name type="common">Golden snub-nosed monkey</name>
    <name type="synonym">Pygathrix roxellana</name>
    <dbReference type="NCBI Taxonomy" id="61622"/>
    <lineage>
        <taxon>Eukaryota</taxon>
        <taxon>Metazoa</taxon>
        <taxon>Chordata</taxon>
        <taxon>Craniata</taxon>
        <taxon>Vertebrata</taxon>
        <taxon>Euteleostomi</taxon>
        <taxon>Mammalia</taxon>
        <taxon>Eutheria</taxon>
        <taxon>Euarchontoglires</taxon>
        <taxon>Primates</taxon>
        <taxon>Haplorrhini</taxon>
        <taxon>Catarrhini</taxon>
        <taxon>Cercopithecidae</taxon>
        <taxon>Colobinae</taxon>
        <taxon>Rhinopithecus</taxon>
    </lineage>
</organism>
<dbReference type="AlphaFoldDB" id="A0A2K6NJ24"/>
<sequence length="92" mass="10378">MAQLLSWSPLFLNELVDLTQCTMALHIPNSLRLGRCLREVCMNQDKTTAIPQRKRKLEGVNLRMNGEVPSPTEAVLIPWTALAPELRLSPQL</sequence>
<dbReference type="Ensembl" id="ENSRROT00000019367.1">
    <property type="protein sequence ID" value="ENSRROP00000004283.1"/>
    <property type="gene ID" value="ENSRROG00000017456.1"/>
</dbReference>
<protein>
    <submittedName>
        <fullName evidence="1">Uncharacterized protein</fullName>
    </submittedName>
</protein>
<keyword evidence="2" id="KW-1185">Reference proteome</keyword>
<evidence type="ECO:0000313" key="2">
    <source>
        <dbReference type="Proteomes" id="UP000233200"/>
    </source>
</evidence>
<dbReference type="OMA" id="CTMALHI"/>
<reference evidence="1" key="1">
    <citation type="submission" date="2025-08" db="UniProtKB">
        <authorList>
            <consortium name="Ensembl"/>
        </authorList>
    </citation>
    <scope>IDENTIFICATION</scope>
</reference>
<dbReference type="Proteomes" id="UP000233200">
    <property type="component" value="Unplaced"/>
</dbReference>
<accession>A0A2K6NJ24</accession>
<proteinExistence type="predicted"/>